<accession>A0A4Y7TYS5</accession>
<protein>
    <submittedName>
        <fullName evidence="2">Uncharacterized protein</fullName>
    </submittedName>
</protein>
<dbReference type="EMBL" id="QPFP01000002">
    <property type="protein sequence ID" value="TEB39327.1"/>
    <property type="molecule type" value="Genomic_DNA"/>
</dbReference>
<evidence type="ECO:0000313" key="3">
    <source>
        <dbReference type="Proteomes" id="UP000298030"/>
    </source>
</evidence>
<gene>
    <name evidence="2" type="ORF">FA13DRAFT_1704827</name>
</gene>
<dbReference type="AlphaFoldDB" id="A0A4Y7TYS5"/>
<dbReference type="Proteomes" id="UP000298030">
    <property type="component" value="Unassembled WGS sequence"/>
</dbReference>
<name>A0A4Y7TYS5_COPMI</name>
<comment type="caution">
    <text evidence="2">The sequence shown here is derived from an EMBL/GenBank/DDBJ whole genome shotgun (WGS) entry which is preliminary data.</text>
</comment>
<evidence type="ECO:0000256" key="1">
    <source>
        <dbReference type="SAM" id="MobiDB-lite"/>
    </source>
</evidence>
<sequence>MHDPANAALSFASASLLQKVSTQYWGTQCCTASSTQACLHKLGTISCILVAAASDSDNPDAINCLANYTISRHIYLEPIWGDKLQPKATLDFETLNTPRSTHSSILDTLRTVKCGIYKAIFVRYSLGAFAVRQEPDENTVHALPVTRMVAETPKFSECRKSHLNHPPHLKGVLIEAFDTTYTRKRAQEEGISPRWPAPSAGHEAEIRSRTARSKIKIEIGPCHYGTRNPLYVSSWGVVTHER</sequence>
<proteinExistence type="predicted"/>
<reference evidence="2 3" key="1">
    <citation type="journal article" date="2019" name="Nat. Ecol. Evol.">
        <title>Megaphylogeny resolves global patterns of mushroom evolution.</title>
        <authorList>
            <person name="Varga T."/>
            <person name="Krizsan K."/>
            <person name="Foldi C."/>
            <person name="Dima B."/>
            <person name="Sanchez-Garcia M."/>
            <person name="Sanchez-Ramirez S."/>
            <person name="Szollosi G.J."/>
            <person name="Szarkandi J.G."/>
            <person name="Papp V."/>
            <person name="Albert L."/>
            <person name="Andreopoulos W."/>
            <person name="Angelini C."/>
            <person name="Antonin V."/>
            <person name="Barry K.W."/>
            <person name="Bougher N.L."/>
            <person name="Buchanan P."/>
            <person name="Buyck B."/>
            <person name="Bense V."/>
            <person name="Catcheside P."/>
            <person name="Chovatia M."/>
            <person name="Cooper J."/>
            <person name="Damon W."/>
            <person name="Desjardin D."/>
            <person name="Finy P."/>
            <person name="Geml J."/>
            <person name="Haridas S."/>
            <person name="Hughes K."/>
            <person name="Justo A."/>
            <person name="Karasinski D."/>
            <person name="Kautmanova I."/>
            <person name="Kiss B."/>
            <person name="Kocsube S."/>
            <person name="Kotiranta H."/>
            <person name="LaButti K.M."/>
            <person name="Lechner B.E."/>
            <person name="Liimatainen K."/>
            <person name="Lipzen A."/>
            <person name="Lukacs Z."/>
            <person name="Mihaltcheva S."/>
            <person name="Morgado L.N."/>
            <person name="Niskanen T."/>
            <person name="Noordeloos M.E."/>
            <person name="Ohm R.A."/>
            <person name="Ortiz-Santana B."/>
            <person name="Ovrebo C."/>
            <person name="Racz N."/>
            <person name="Riley R."/>
            <person name="Savchenko A."/>
            <person name="Shiryaev A."/>
            <person name="Soop K."/>
            <person name="Spirin V."/>
            <person name="Szebenyi C."/>
            <person name="Tomsovsky M."/>
            <person name="Tulloss R.E."/>
            <person name="Uehling J."/>
            <person name="Grigoriev I.V."/>
            <person name="Vagvolgyi C."/>
            <person name="Papp T."/>
            <person name="Martin F.M."/>
            <person name="Miettinen O."/>
            <person name="Hibbett D.S."/>
            <person name="Nagy L.G."/>
        </authorList>
    </citation>
    <scope>NUCLEOTIDE SEQUENCE [LARGE SCALE GENOMIC DNA]</scope>
    <source>
        <strain evidence="2 3">FP101781</strain>
    </source>
</reference>
<feature type="region of interest" description="Disordered" evidence="1">
    <location>
        <begin position="187"/>
        <end position="207"/>
    </location>
</feature>
<organism evidence="2 3">
    <name type="scientific">Coprinellus micaceus</name>
    <name type="common">Glistening ink-cap mushroom</name>
    <name type="synonym">Coprinus micaceus</name>
    <dbReference type="NCBI Taxonomy" id="71717"/>
    <lineage>
        <taxon>Eukaryota</taxon>
        <taxon>Fungi</taxon>
        <taxon>Dikarya</taxon>
        <taxon>Basidiomycota</taxon>
        <taxon>Agaricomycotina</taxon>
        <taxon>Agaricomycetes</taxon>
        <taxon>Agaricomycetidae</taxon>
        <taxon>Agaricales</taxon>
        <taxon>Agaricineae</taxon>
        <taxon>Psathyrellaceae</taxon>
        <taxon>Coprinellus</taxon>
    </lineage>
</organism>
<keyword evidence="3" id="KW-1185">Reference proteome</keyword>
<evidence type="ECO:0000313" key="2">
    <source>
        <dbReference type="EMBL" id="TEB39327.1"/>
    </source>
</evidence>